<proteinExistence type="predicted"/>
<dbReference type="Pfam" id="PF02190">
    <property type="entry name" value="LON_substr_bdg"/>
    <property type="match status" value="1"/>
</dbReference>
<keyword evidence="3" id="KW-1185">Reference proteome</keyword>
<dbReference type="InterPro" id="IPR003111">
    <property type="entry name" value="Lon_prtase_N"/>
</dbReference>
<dbReference type="InterPro" id="IPR015947">
    <property type="entry name" value="PUA-like_sf"/>
</dbReference>
<dbReference type="EMBL" id="JAVRIF010000006">
    <property type="protein sequence ID" value="MDT0604346.1"/>
    <property type="molecule type" value="Genomic_DNA"/>
</dbReference>
<feature type="domain" description="Lon N-terminal" evidence="1">
    <location>
        <begin position="8"/>
        <end position="135"/>
    </location>
</feature>
<dbReference type="SUPFAM" id="SSF88697">
    <property type="entry name" value="PUA domain-like"/>
    <property type="match status" value="1"/>
</dbReference>
<dbReference type="RefSeq" id="WP_311582247.1">
    <property type="nucleotide sequence ID" value="NZ_JAVRIF010000006.1"/>
</dbReference>
<name>A0ABU3A2D3_9GAMM</name>
<evidence type="ECO:0000259" key="1">
    <source>
        <dbReference type="Pfam" id="PF02190"/>
    </source>
</evidence>
<evidence type="ECO:0000313" key="3">
    <source>
        <dbReference type="Proteomes" id="UP001266357"/>
    </source>
</evidence>
<evidence type="ECO:0000313" key="2">
    <source>
        <dbReference type="EMBL" id="MDT0604346.1"/>
    </source>
</evidence>
<reference evidence="2 3" key="1">
    <citation type="submission" date="2023-09" db="EMBL/GenBank/DDBJ databases">
        <authorList>
            <person name="Rey-Velasco X."/>
        </authorList>
    </citation>
    <scope>NUCLEOTIDE SEQUENCE [LARGE SCALE GENOMIC DNA]</scope>
    <source>
        <strain evidence="2 3">W431</strain>
    </source>
</reference>
<dbReference type="GO" id="GO:0006508">
    <property type="term" value="P:proteolysis"/>
    <property type="evidence" value="ECO:0007669"/>
    <property type="project" value="UniProtKB-KW"/>
</dbReference>
<accession>A0ABU3A2D3</accession>
<dbReference type="Proteomes" id="UP001266357">
    <property type="component" value="Unassembled WGS sequence"/>
</dbReference>
<gene>
    <name evidence="2" type="ORF">RM573_12130</name>
</gene>
<comment type="caution">
    <text evidence="2">The sequence shown here is derived from an EMBL/GenBank/DDBJ whole genome shotgun (WGS) entry which is preliminary data.</text>
</comment>
<organism evidence="2 3">
    <name type="scientific">Thalassotalea castellviae</name>
    <dbReference type="NCBI Taxonomy" id="3075612"/>
    <lineage>
        <taxon>Bacteria</taxon>
        <taxon>Pseudomonadati</taxon>
        <taxon>Pseudomonadota</taxon>
        <taxon>Gammaproteobacteria</taxon>
        <taxon>Alteromonadales</taxon>
        <taxon>Colwelliaceae</taxon>
        <taxon>Thalassotalea</taxon>
    </lineage>
</organism>
<dbReference type="Gene3D" id="2.30.130.40">
    <property type="entry name" value="LON domain-like"/>
    <property type="match status" value="1"/>
</dbReference>
<keyword evidence="2" id="KW-0645">Protease</keyword>
<sequence length="190" mass="21805">MKAVNSRLPIFPLPVFLLPNGITRLRIFEPRYLKLVKIASTEQGFIILLNAKSSSLTEIKWGSWVDIINFDEGEDGVLEIDVQCKSLVEILSIENEKEQLNFGCVKEKSHWSQKVNHIKLSELSSSLEDVFKNNIMLNTLYNEKPTHNASWVVARWLELLPINLAIKNTFINDHSYQDAENFVHAIILND</sequence>
<dbReference type="InterPro" id="IPR046336">
    <property type="entry name" value="Lon_prtase_N_sf"/>
</dbReference>
<dbReference type="GO" id="GO:0008233">
    <property type="term" value="F:peptidase activity"/>
    <property type="evidence" value="ECO:0007669"/>
    <property type="project" value="UniProtKB-KW"/>
</dbReference>
<keyword evidence="2" id="KW-0378">Hydrolase</keyword>
<protein>
    <submittedName>
        <fullName evidence="2">ATP-dependent protease</fullName>
    </submittedName>
</protein>